<reference evidence="8" key="1">
    <citation type="journal article" date="2019" name="Int. J. Syst. Evol. Microbiol.">
        <title>The Global Catalogue of Microorganisms (GCM) 10K type strain sequencing project: providing services to taxonomists for standard genome sequencing and annotation.</title>
        <authorList>
            <consortium name="The Broad Institute Genomics Platform"/>
            <consortium name="The Broad Institute Genome Sequencing Center for Infectious Disease"/>
            <person name="Wu L."/>
            <person name="Ma J."/>
        </authorList>
    </citation>
    <scope>NUCLEOTIDE SEQUENCE [LARGE SCALE GENOMIC DNA]</scope>
    <source>
        <strain evidence="8">CCUG 48216</strain>
    </source>
</reference>
<dbReference type="InterPro" id="IPR009695">
    <property type="entry name" value="Diacylglyc_glucosyltr_N"/>
</dbReference>
<sequence length="393" mass="43011">MRKRRVLILSEGFGSGHTQAGHALAAGLKRKNPQIRTKVLELGSFLNPTVAPLILSAYRMTVNASPALVGLFYRRKYEKPVGRLARLALHKMFYQHAAEVIAQLKPDLIVCTHPIPSAIVSYLKLAAGLDVPLCTLITDYDAHGSWMSPGVDRYLVSAPEVKALLVQRGVSPSKVQVTGIPVHPDFWSKQEKTSAREDLGLKQMPTALVMGGGWGLLISEELLAKLAAWREKIQIVCCMGSNEKLAVKLRAHPALQHPNIKVIGFTREIGKWMDASDLLITKPGGMTCTEGMAKGIPMLFFESIPGQEEKNREYFVQRGFGANLDSPDVLDDWFDIIHGRHAAVSQADPEPAARQDGYRPDRCAGAVISLLHPSAAPARVRLQTAGPAEQRAN</sequence>
<keyword evidence="8" id="KW-1185">Reference proteome</keyword>
<dbReference type="Gene3D" id="3.40.50.2000">
    <property type="entry name" value="Glycogen Phosphorylase B"/>
    <property type="match status" value="1"/>
</dbReference>
<dbReference type="InterPro" id="IPR007235">
    <property type="entry name" value="Glyco_trans_28_C"/>
</dbReference>
<evidence type="ECO:0000259" key="5">
    <source>
        <dbReference type="Pfam" id="PF04101"/>
    </source>
</evidence>
<gene>
    <name evidence="7" type="ORF">ACFQ2Z_05045</name>
</gene>
<dbReference type="InterPro" id="IPR050519">
    <property type="entry name" value="Glycosyltransf_28_UgtP"/>
</dbReference>
<feature type="domain" description="Glycosyl transferase family 28 C-terminal" evidence="5">
    <location>
        <begin position="207"/>
        <end position="325"/>
    </location>
</feature>
<dbReference type="Proteomes" id="UP001597211">
    <property type="component" value="Unassembled WGS sequence"/>
</dbReference>
<evidence type="ECO:0000256" key="3">
    <source>
        <dbReference type="ARBA" id="ARBA00022676"/>
    </source>
</evidence>
<feature type="domain" description="Diacylglycerol glucosyltransferase N-terminal" evidence="6">
    <location>
        <begin position="17"/>
        <end position="182"/>
    </location>
</feature>
<comment type="subcellular location">
    <subcellularLocation>
        <location evidence="1">Membrane</location>
    </subcellularLocation>
</comment>
<evidence type="ECO:0000256" key="1">
    <source>
        <dbReference type="ARBA" id="ARBA00004370"/>
    </source>
</evidence>
<dbReference type="Pfam" id="PF04101">
    <property type="entry name" value="Glyco_tran_28_C"/>
    <property type="match status" value="1"/>
</dbReference>
<organism evidence="7 8">
    <name type="scientific">Paenibacillus timonensis</name>
    <dbReference type="NCBI Taxonomy" id="225915"/>
    <lineage>
        <taxon>Bacteria</taxon>
        <taxon>Bacillati</taxon>
        <taxon>Bacillota</taxon>
        <taxon>Bacilli</taxon>
        <taxon>Bacillales</taxon>
        <taxon>Paenibacillaceae</taxon>
        <taxon>Paenibacillus</taxon>
    </lineage>
</organism>
<comment type="similarity">
    <text evidence="2">Belongs to the glycosyltransferase 28 family.</text>
</comment>
<dbReference type="Pfam" id="PF06925">
    <property type="entry name" value="MGDG_synth"/>
    <property type="match status" value="1"/>
</dbReference>
<dbReference type="RefSeq" id="WP_240267574.1">
    <property type="nucleotide sequence ID" value="NZ_JAKSXN010000002.1"/>
</dbReference>
<proteinExistence type="inferred from homology"/>
<evidence type="ECO:0000313" key="7">
    <source>
        <dbReference type="EMBL" id="MFD1180715.1"/>
    </source>
</evidence>
<evidence type="ECO:0000313" key="8">
    <source>
        <dbReference type="Proteomes" id="UP001597211"/>
    </source>
</evidence>
<dbReference type="PANTHER" id="PTHR43025">
    <property type="entry name" value="MONOGALACTOSYLDIACYLGLYCEROL SYNTHASE"/>
    <property type="match status" value="1"/>
</dbReference>
<comment type="caution">
    <text evidence="7">The sequence shown here is derived from an EMBL/GenBank/DDBJ whole genome shotgun (WGS) entry which is preliminary data.</text>
</comment>
<evidence type="ECO:0000256" key="2">
    <source>
        <dbReference type="ARBA" id="ARBA00006962"/>
    </source>
</evidence>
<evidence type="ECO:0000256" key="4">
    <source>
        <dbReference type="ARBA" id="ARBA00022679"/>
    </source>
</evidence>
<dbReference type="EMBL" id="JBHTKZ010000005">
    <property type="protein sequence ID" value="MFD1180715.1"/>
    <property type="molecule type" value="Genomic_DNA"/>
</dbReference>
<keyword evidence="4" id="KW-0808">Transferase</keyword>
<keyword evidence="3" id="KW-0328">Glycosyltransferase</keyword>
<evidence type="ECO:0000259" key="6">
    <source>
        <dbReference type="Pfam" id="PF06925"/>
    </source>
</evidence>
<accession>A0ABW3S924</accession>
<dbReference type="SUPFAM" id="SSF53756">
    <property type="entry name" value="UDP-Glycosyltransferase/glycogen phosphorylase"/>
    <property type="match status" value="1"/>
</dbReference>
<name>A0ABW3S924_9BACL</name>
<protein>
    <submittedName>
        <fullName evidence="7">Glycosyltransferase</fullName>
    </submittedName>
</protein>
<dbReference type="PANTHER" id="PTHR43025:SF3">
    <property type="entry name" value="MONOGALACTOSYLDIACYLGLYCEROL SYNTHASE 1, CHLOROPLASTIC"/>
    <property type="match status" value="1"/>
</dbReference>